<keyword evidence="2" id="KW-1185">Reference proteome</keyword>
<protein>
    <submittedName>
        <fullName evidence="1">Uncharacterized protein</fullName>
    </submittedName>
</protein>
<evidence type="ECO:0000313" key="1">
    <source>
        <dbReference type="EMBL" id="PTQ11650.1"/>
    </source>
</evidence>
<name>A0A2T5FYN0_9SPHN</name>
<gene>
    <name evidence="1" type="ORF">CLG96_09590</name>
</gene>
<comment type="caution">
    <text evidence="1">The sequence shown here is derived from an EMBL/GenBank/DDBJ whole genome shotgun (WGS) entry which is preliminary data.</text>
</comment>
<dbReference type="EMBL" id="NWBU01000007">
    <property type="protein sequence ID" value="PTQ11650.1"/>
    <property type="molecule type" value="Genomic_DNA"/>
</dbReference>
<dbReference type="Proteomes" id="UP000244162">
    <property type="component" value="Unassembled WGS sequence"/>
</dbReference>
<organism evidence="1 2">
    <name type="scientific">Sphingomonas oleivorans</name>
    <dbReference type="NCBI Taxonomy" id="1735121"/>
    <lineage>
        <taxon>Bacteria</taxon>
        <taxon>Pseudomonadati</taxon>
        <taxon>Pseudomonadota</taxon>
        <taxon>Alphaproteobacteria</taxon>
        <taxon>Sphingomonadales</taxon>
        <taxon>Sphingomonadaceae</taxon>
        <taxon>Sphingomonas</taxon>
    </lineage>
</organism>
<sequence>MIDDPVADAFQRLENALTRLESYASTVPAPPPSRLAESYALLEERHKLLQEHVQETIERLDRLIGSEGQS</sequence>
<accession>A0A2T5FYN0</accession>
<dbReference type="AlphaFoldDB" id="A0A2T5FYN0"/>
<proteinExistence type="predicted"/>
<reference evidence="1 2" key="1">
    <citation type="submission" date="2017-09" db="EMBL/GenBank/DDBJ databases">
        <title>Sphingomonas panjinensis sp.nov., isolated from oil-contaminated soil.</title>
        <authorList>
            <person name="Wang L."/>
            <person name="Chen L."/>
        </authorList>
    </citation>
    <scope>NUCLEOTIDE SEQUENCE [LARGE SCALE GENOMIC DNA]</scope>
    <source>
        <strain evidence="1 2">FW-11</strain>
    </source>
</reference>
<evidence type="ECO:0000313" key="2">
    <source>
        <dbReference type="Proteomes" id="UP000244162"/>
    </source>
</evidence>